<dbReference type="Proteomes" id="UP000465112">
    <property type="component" value="Chromosome 12"/>
</dbReference>
<organism evidence="1 2">
    <name type="scientific">Perca fluviatilis</name>
    <name type="common">European perch</name>
    <dbReference type="NCBI Taxonomy" id="8168"/>
    <lineage>
        <taxon>Eukaryota</taxon>
        <taxon>Metazoa</taxon>
        <taxon>Chordata</taxon>
        <taxon>Craniata</taxon>
        <taxon>Vertebrata</taxon>
        <taxon>Euteleostomi</taxon>
        <taxon>Actinopterygii</taxon>
        <taxon>Neopterygii</taxon>
        <taxon>Teleostei</taxon>
        <taxon>Neoteleostei</taxon>
        <taxon>Acanthomorphata</taxon>
        <taxon>Eupercaria</taxon>
        <taxon>Perciformes</taxon>
        <taxon>Percoidei</taxon>
        <taxon>Percidae</taxon>
        <taxon>Percinae</taxon>
        <taxon>Perca</taxon>
    </lineage>
</organism>
<accession>A0A6A5EU55</accession>
<keyword evidence="2" id="KW-1185">Reference proteome</keyword>
<dbReference type="AlphaFoldDB" id="A0A6A5EU55"/>
<comment type="caution">
    <text evidence="1">The sequence shown here is derived from an EMBL/GenBank/DDBJ whole genome shotgun (WGS) entry which is preliminary data.</text>
</comment>
<protein>
    <submittedName>
        <fullName evidence="1">Uncharacterized protein</fullName>
    </submittedName>
</protein>
<gene>
    <name evidence="1" type="ORF">PFLUV_G00147200</name>
</gene>
<sequence>MSHFFHRKRAKIHRTAICTLWSWIPHTRCQFTPLLETASDLCSAACYFRSPVWLTGVGEPDKPVVGPPLNYETTLVCIKAHPSYRKLETTTRAQSTHQGGGTQLA</sequence>
<evidence type="ECO:0000313" key="1">
    <source>
        <dbReference type="EMBL" id="KAF1382768.1"/>
    </source>
</evidence>
<reference evidence="1 2" key="1">
    <citation type="submission" date="2019-06" db="EMBL/GenBank/DDBJ databases">
        <title>A chromosome-scale genome assembly of the European perch, Perca fluviatilis.</title>
        <authorList>
            <person name="Roques C."/>
            <person name="Zahm M."/>
            <person name="Cabau C."/>
            <person name="Klopp C."/>
            <person name="Bouchez O."/>
            <person name="Donnadieu C."/>
            <person name="Kuhl H."/>
            <person name="Gislard M."/>
            <person name="Guendouz S."/>
            <person name="Journot L."/>
            <person name="Haffray P."/>
            <person name="Bestin A."/>
            <person name="Morvezen R."/>
            <person name="Feron R."/>
            <person name="Wen M."/>
            <person name="Jouanno E."/>
            <person name="Herpin A."/>
            <person name="Schartl M."/>
            <person name="Postlethwait J."/>
            <person name="Schaerlinger B."/>
            <person name="Chardard D."/>
            <person name="Lecocq T."/>
            <person name="Poncet C."/>
            <person name="Jaffrelo L."/>
            <person name="Lampietro C."/>
            <person name="Guiguen Y."/>
        </authorList>
    </citation>
    <scope>NUCLEOTIDE SEQUENCE [LARGE SCALE GENOMIC DNA]</scope>
    <source>
        <tissue evidence="1">Blood</tissue>
    </source>
</reference>
<proteinExistence type="predicted"/>
<dbReference type="EMBL" id="VHII01000012">
    <property type="protein sequence ID" value="KAF1382768.1"/>
    <property type="molecule type" value="Genomic_DNA"/>
</dbReference>
<name>A0A6A5EU55_PERFL</name>
<evidence type="ECO:0000313" key="2">
    <source>
        <dbReference type="Proteomes" id="UP000465112"/>
    </source>
</evidence>